<evidence type="ECO:0000313" key="3">
    <source>
        <dbReference type="EMBL" id="RUT04150.1"/>
    </source>
</evidence>
<evidence type="ECO:0000256" key="1">
    <source>
        <dbReference type="ARBA" id="ARBA00023002"/>
    </source>
</evidence>
<dbReference type="GO" id="GO:0016491">
    <property type="term" value="F:oxidoreductase activity"/>
    <property type="evidence" value="ECO:0007669"/>
    <property type="project" value="UniProtKB-KW"/>
</dbReference>
<feature type="domain" description="NADP-dependent oxidoreductase" evidence="2">
    <location>
        <begin position="2"/>
        <end position="58"/>
    </location>
</feature>
<protein>
    <recommendedName>
        <fullName evidence="2">NADP-dependent oxidoreductase domain-containing protein</fullName>
    </recommendedName>
</protein>
<dbReference type="InterPro" id="IPR050523">
    <property type="entry name" value="AKR_Detox_Biosynth"/>
</dbReference>
<dbReference type="GO" id="GO:0005829">
    <property type="term" value="C:cytosol"/>
    <property type="evidence" value="ECO:0007669"/>
    <property type="project" value="TreeGrafter"/>
</dbReference>
<evidence type="ECO:0000259" key="2">
    <source>
        <dbReference type="Pfam" id="PF00248"/>
    </source>
</evidence>
<name>A0AB37UC09_9CYAN</name>
<dbReference type="InterPro" id="IPR036812">
    <property type="entry name" value="NAD(P)_OxRdtase_dom_sf"/>
</dbReference>
<organism evidence="3 4">
    <name type="scientific">Chroococcidiopsis cubana SAG 39.79</name>
    <dbReference type="NCBI Taxonomy" id="388085"/>
    <lineage>
        <taxon>Bacteria</taxon>
        <taxon>Bacillati</taxon>
        <taxon>Cyanobacteriota</taxon>
        <taxon>Cyanophyceae</taxon>
        <taxon>Chroococcidiopsidales</taxon>
        <taxon>Chroococcidiopsidaceae</taxon>
        <taxon>Chroococcidiopsis</taxon>
    </lineage>
</organism>
<keyword evidence="4" id="KW-1185">Reference proteome</keyword>
<sequence length="61" mass="7139">MLCEFIAAERERCVLATKYSLHIRRGDVNANGNHRKNIVQALEASLKRLNVDYIDLYWLYA</sequence>
<evidence type="ECO:0000313" key="4">
    <source>
        <dbReference type="Proteomes" id="UP000282574"/>
    </source>
</evidence>
<proteinExistence type="predicted"/>
<gene>
    <name evidence="3" type="ORF">DSM107010_58700</name>
</gene>
<dbReference type="PANTHER" id="PTHR43364:SF4">
    <property type="entry name" value="NAD(P)-LINKED OXIDOREDUCTASE SUPERFAMILY PROTEIN"/>
    <property type="match status" value="1"/>
</dbReference>
<dbReference type="SUPFAM" id="SSF51430">
    <property type="entry name" value="NAD(P)-linked oxidoreductase"/>
    <property type="match status" value="1"/>
</dbReference>
<dbReference type="PANTHER" id="PTHR43364">
    <property type="entry name" value="NADH-SPECIFIC METHYLGLYOXAL REDUCTASE-RELATED"/>
    <property type="match status" value="1"/>
</dbReference>
<keyword evidence="1" id="KW-0560">Oxidoreductase</keyword>
<dbReference type="InterPro" id="IPR023210">
    <property type="entry name" value="NADP_OxRdtase_dom"/>
</dbReference>
<accession>A0AB37UC09</accession>
<comment type="caution">
    <text evidence="3">The sequence shown here is derived from an EMBL/GenBank/DDBJ whole genome shotgun (WGS) entry which is preliminary data.</text>
</comment>
<dbReference type="Gene3D" id="3.20.20.100">
    <property type="entry name" value="NADP-dependent oxidoreductase domain"/>
    <property type="match status" value="1"/>
</dbReference>
<dbReference type="Pfam" id="PF00248">
    <property type="entry name" value="Aldo_ket_red"/>
    <property type="match status" value="1"/>
</dbReference>
<dbReference type="Proteomes" id="UP000282574">
    <property type="component" value="Unassembled WGS sequence"/>
</dbReference>
<dbReference type="EMBL" id="RSCK01000090">
    <property type="protein sequence ID" value="RUT04150.1"/>
    <property type="molecule type" value="Genomic_DNA"/>
</dbReference>
<dbReference type="AlphaFoldDB" id="A0AB37UC09"/>
<reference evidence="3 4" key="1">
    <citation type="journal article" date="2019" name="Genome Biol. Evol.">
        <title>Day and night: Metabolic profiles and evolutionary relationships of six axenic non-marine cyanobacteria.</title>
        <authorList>
            <person name="Will S.E."/>
            <person name="Henke P."/>
            <person name="Boedeker C."/>
            <person name="Huang S."/>
            <person name="Brinkmann H."/>
            <person name="Rohde M."/>
            <person name="Jarek M."/>
            <person name="Friedl T."/>
            <person name="Seufert S."/>
            <person name="Schumacher M."/>
            <person name="Overmann J."/>
            <person name="Neumann-Schaal M."/>
            <person name="Petersen J."/>
        </authorList>
    </citation>
    <scope>NUCLEOTIDE SEQUENCE [LARGE SCALE GENOMIC DNA]</scope>
    <source>
        <strain evidence="3 4">SAG 39.79</strain>
    </source>
</reference>